<sequence length="244" mass="26902">MYQVPSLATYHAGIGTVCTPSKLASASIHTPAQVTTQLCKWQRRGRISYLALFPSSPRPLLPRSSPIKPAQDRAESPVSQSAPVPPYAPVSLRPPHWVRRPRPHSRERSPPPLPPRSWQRKREKPSPSFASESLRAATGSAVTAGLHYIPPIHCCLRWPLTSSLPVSWWVSRLSCHSVAFAVRDLTVKARATLRINLYQPLSAICHLPSAICYQPSAIYHLSVSPGPRLSLKGFAPHPRPPKLA</sequence>
<comment type="caution">
    <text evidence="2">The sequence shown here is derived from an EMBL/GenBank/DDBJ whole genome shotgun (WGS) entry which is preliminary data.</text>
</comment>
<evidence type="ECO:0000313" key="3">
    <source>
        <dbReference type="Proteomes" id="UP001172102"/>
    </source>
</evidence>
<dbReference type="AlphaFoldDB" id="A0AA40EB55"/>
<dbReference type="Proteomes" id="UP001172102">
    <property type="component" value="Unassembled WGS sequence"/>
</dbReference>
<evidence type="ECO:0000256" key="1">
    <source>
        <dbReference type="SAM" id="MobiDB-lite"/>
    </source>
</evidence>
<evidence type="ECO:0000313" key="2">
    <source>
        <dbReference type="EMBL" id="KAK0730821.1"/>
    </source>
</evidence>
<protein>
    <submittedName>
        <fullName evidence="2">Uncharacterized protein</fullName>
    </submittedName>
</protein>
<proteinExistence type="predicted"/>
<name>A0AA40EB55_9PEZI</name>
<reference evidence="2" key="1">
    <citation type="submission" date="2023-06" db="EMBL/GenBank/DDBJ databases">
        <title>Genome-scale phylogeny and comparative genomics of the fungal order Sordariales.</title>
        <authorList>
            <consortium name="Lawrence Berkeley National Laboratory"/>
            <person name="Hensen N."/>
            <person name="Bonometti L."/>
            <person name="Westerberg I."/>
            <person name="Brannstrom I.O."/>
            <person name="Guillou S."/>
            <person name="Cros-Aarteil S."/>
            <person name="Calhoun S."/>
            <person name="Haridas S."/>
            <person name="Kuo A."/>
            <person name="Mondo S."/>
            <person name="Pangilinan J."/>
            <person name="Riley R."/>
            <person name="Labutti K."/>
            <person name="Andreopoulos B."/>
            <person name="Lipzen A."/>
            <person name="Chen C."/>
            <person name="Yanf M."/>
            <person name="Daum C."/>
            <person name="Ng V."/>
            <person name="Clum A."/>
            <person name="Steindorff A."/>
            <person name="Ohm R."/>
            <person name="Martin F."/>
            <person name="Silar P."/>
            <person name="Natvig D."/>
            <person name="Lalanne C."/>
            <person name="Gautier V."/>
            <person name="Ament-Velasquez S.L."/>
            <person name="Kruys A."/>
            <person name="Hutchinson M.I."/>
            <person name="Powell A.J."/>
            <person name="Barry K."/>
            <person name="Miller A.N."/>
            <person name="Grigoriev I.V."/>
            <person name="Debuchy R."/>
            <person name="Gladieux P."/>
            <person name="Thoren M.H."/>
            <person name="Johannesson H."/>
        </authorList>
    </citation>
    <scope>NUCLEOTIDE SEQUENCE</scope>
    <source>
        <strain evidence="2">SMH4607-1</strain>
    </source>
</reference>
<organism evidence="2 3">
    <name type="scientific">Lasiosphaeris hirsuta</name>
    <dbReference type="NCBI Taxonomy" id="260670"/>
    <lineage>
        <taxon>Eukaryota</taxon>
        <taxon>Fungi</taxon>
        <taxon>Dikarya</taxon>
        <taxon>Ascomycota</taxon>
        <taxon>Pezizomycotina</taxon>
        <taxon>Sordariomycetes</taxon>
        <taxon>Sordariomycetidae</taxon>
        <taxon>Sordariales</taxon>
        <taxon>Lasiosphaeriaceae</taxon>
        <taxon>Lasiosphaeris</taxon>
    </lineage>
</organism>
<accession>A0AA40EB55</accession>
<feature type="region of interest" description="Disordered" evidence="1">
    <location>
        <begin position="61"/>
        <end position="134"/>
    </location>
</feature>
<dbReference type="EMBL" id="JAUKUA010000001">
    <property type="protein sequence ID" value="KAK0730821.1"/>
    <property type="molecule type" value="Genomic_DNA"/>
</dbReference>
<keyword evidence="3" id="KW-1185">Reference proteome</keyword>
<gene>
    <name evidence="2" type="ORF">B0H67DRAFT_51554</name>
</gene>